<evidence type="ECO:0008006" key="3">
    <source>
        <dbReference type="Google" id="ProtNLM"/>
    </source>
</evidence>
<sequence>MSMLINRSDIYDKNLNFLIGSGASVGVLPTLALQLKQSGTTAPHTLETLATKFEADDSLMCLIFSYYVEKVIAPAANFDISKLTDEQRAVLDNYVVFLETILTLLNKQRNGRRANIFTTNYDGLIAHCAERMIQHGQHDFILNDGGSGFVKRMLQTRSFNRFVKDQGSFDRHEVSVPQINLIQPHGSAYWYKDGENIEISYDLTRSTKRISEVPTCLKAKFEEFLGDKDKSDSDIAAENFSVDSAACAKFWQKYEELPIVNPTKWKFNETVFEEHYYQSLRALSYELEKPNSVFIVFGFSFADEHILSLVKRSLSNPTLKVFVCCFNDRQKADLEGKFNIFDNVELVRVDGDLDFDKFNGEVFNANPEPTA</sequence>
<dbReference type="AlphaFoldDB" id="A0A8J7IQ33"/>
<organism evidence="1 2">
    <name type="scientific">Halocynthiibacter styelae</name>
    <dbReference type="NCBI Taxonomy" id="2761955"/>
    <lineage>
        <taxon>Bacteria</taxon>
        <taxon>Pseudomonadati</taxon>
        <taxon>Pseudomonadota</taxon>
        <taxon>Alphaproteobacteria</taxon>
        <taxon>Rhodobacterales</taxon>
        <taxon>Paracoccaceae</taxon>
        <taxon>Halocynthiibacter</taxon>
    </lineage>
</organism>
<comment type="caution">
    <text evidence="1">The sequence shown here is derived from an EMBL/GenBank/DDBJ whole genome shotgun (WGS) entry which is preliminary data.</text>
</comment>
<protein>
    <recommendedName>
        <fullName evidence="3">SIR2-like domain-containing protein</fullName>
    </recommendedName>
</protein>
<accession>A0A8J7IQ33</accession>
<gene>
    <name evidence="1" type="ORF">H1D41_05950</name>
</gene>
<dbReference type="InterPro" id="IPR029035">
    <property type="entry name" value="DHS-like_NAD/FAD-binding_dom"/>
</dbReference>
<keyword evidence="2" id="KW-1185">Reference proteome</keyword>
<name>A0A8J7IQ33_9RHOB</name>
<evidence type="ECO:0000313" key="1">
    <source>
        <dbReference type="EMBL" id="MBI1493176.1"/>
    </source>
</evidence>
<dbReference type="SUPFAM" id="SSF52467">
    <property type="entry name" value="DHS-like NAD/FAD-binding domain"/>
    <property type="match status" value="1"/>
</dbReference>
<reference evidence="1" key="1">
    <citation type="submission" date="2020-10" db="EMBL/GenBank/DDBJ databases">
        <title>Paenihalocynthiibacter styelae gen. nov., sp. nov., isolated from stalked sea squirt Styela clava.</title>
        <authorList>
            <person name="Kim Y.-O."/>
            <person name="Yoon J.-H."/>
        </authorList>
    </citation>
    <scope>NUCLEOTIDE SEQUENCE</scope>
    <source>
        <strain evidence="1">MYP1-1</strain>
    </source>
</reference>
<proteinExistence type="predicted"/>
<evidence type="ECO:0000313" key="2">
    <source>
        <dbReference type="Proteomes" id="UP000640583"/>
    </source>
</evidence>
<dbReference type="Proteomes" id="UP000640583">
    <property type="component" value="Unassembled WGS sequence"/>
</dbReference>
<dbReference type="EMBL" id="JADCKQ010000003">
    <property type="protein sequence ID" value="MBI1493176.1"/>
    <property type="molecule type" value="Genomic_DNA"/>
</dbReference>